<dbReference type="Bgee" id="ENSORLG00000022322">
    <property type="expression patterns" value="Expressed in animal zygote and 1 other cell type or tissue"/>
</dbReference>
<evidence type="ECO:0000256" key="1">
    <source>
        <dbReference type="ARBA" id="ARBA00023157"/>
    </source>
</evidence>
<name>A0A3B3HR80_ORYLA</name>
<feature type="chain" id="PRO_5017396129" description="VWFD domain-containing protein" evidence="3">
    <location>
        <begin position="20"/>
        <end position="222"/>
    </location>
</feature>
<evidence type="ECO:0000259" key="4">
    <source>
        <dbReference type="PROSITE" id="PS51233"/>
    </source>
</evidence>
<evidence type="ECO:0000313" key="6">
    <source>
        <dbReference type="Proteomes" id="UP000001038"/>
    </source>
</evidence>
<feature type="signal peptide" evidence="3">
    <location>
        <begin position="1"/>
        <end position="19"/>
    </location>
</feature>
<reference evidence="5" key="3">
    <citation type="submission" date="2025-09" db="UniProtKB">
        <authorList>
            <consortium name="Ensembl"/>
        </authorList>
    </citation>
    <scope>IDENTIFICATION</scope>
    <source>
        <strain evidence="5">Hd-rR</strain>
    </source>
</reference>
<organism evidence="5 6">
    <name type="scientific">Oryzias latipes</name>
    <name type="common">Japanese rice fish</name>
    <name type="synonym">Japanese killifish</name>
    <dbReference type="NCBI Taxonomy" id="8090"/>
    <lineage>
        <taxon>Eukaryota</taxon>
        <taxon>Metazoa</taxon>
        <taxon>Chordata</taxon>
        <taxon>Craniata</taxon>
        <taxon>Vertebrata</taxon>
        <taxon>Euteleostomi</taxon>
        <taxon>Actinopterygii</taxon>
        <taxon>Neopterygii</taxon>
        <taxon>Teleostei</taxon>
        <taxon>Neoteleostei</taxon>
        <taxon>Acanthomorphata</taxon>
        <taxon>Ovalentaria</taxon>
        <taxon>Atherinomorphae</taxon>
        <taxon>Beloniformes</taxon>
        <taxon>Adrianichthyidae</taxon>
        <taxon>Oryziinae</taxon>
        <taxon>Oryzias</taxon>
    </lineage>
</organism>
<accession>A0A3B3HR80</accession>
<keyword evidence="1" id="KW-1015">Disulfide bond</keyword>
<evidence type="ECO:0000313" key="5">
    <source>
        <dbReference type="Ensembl" id="ENSORLP00000033813.1"/>
    </source>
</evidence>
<keyword evidence="6" id="KW-1185">Reference proteome</keyword>
<dbReference type="Pfam" id="PF00094">
    <property type="entry name" value="VWD"/>
    <property type="match status" value="1"/>
</dbReference>
<dbReference type="Proteomes" id="UP000001038">
    <property type="component" value="Chromosome 17"/>
</dbReference>
<reference evidence="5" key="2">
    <citation type="submission" date="2025-08" db="UniProtKB">
        <authorList>
            <consortium name="Ensembl"/>
        </authorList>
    </citation>
    <scope>IDENTIFICATION</scope>
    <source>
        <strain evidence="5">Hd-rR</strain>
    </source>
</reference>
<dbReference type="SMART" id="SM00216">
    <property type="entry name" value="VWD"/>
    <property type="match status" value="1"/>
</dbReference>
<protein>
    <recommendedName>
        <fullName evidence="4">VWFD domain-containing protein</fullName>
    </recommendedName>
</protein>
<dbReference type="AlphaFoldDB" id="A0A3B3HR80"/>
<feature type="domain" description="VWFD" evidence="4">
    <location>
        <begin position="43"/>
        <end position="211"/>
    </location>
</feature>
<dbReference type="STRING" id="8090.ENSORLP00000033813"/>
<keyword evidence="3" id="KW-0732">Signal</keyword>
<dbReference type="InterPro" id="IPR050780">
    <property type="entry name" value="Mucin_vWF_Thrombospondin_sf"/>
</dbReference>
<proteinExistence type="predicted"/>
<keyword evidence="2" id="KW-0325">Glycoprotein</keyword>
<sequence>MDLLLIVALLLMQMGIWIGMLLCFPSNCPKDQICGSNKFSTSGICTIRDHTEYSTFDGVQFQSMAPCSYVLTKSCTEVMEKFSVEVVNEQGVITMLCQRSTTKAFSLQVHENLIRLPHSVSGTYGAVWIYAEENYIILKASFGLKVILDGQGRLFLQVDEQYKYNLCGLCGTYSGFQGDDYYMPGEHVANETSEFGNSWRQFHCNLQLPCQNLHLTYQLNNL</sequence>
<reference evidence="5 6" key="1">
    <citation type="journal article" date="2007" name="Nature">
        <title>The medaka draft genome and insights into vertebrate genome evolution.</title>
        <authorList>
            <person name="Kasahara M."/>
            <person name="Naruse K."/>
            <person name="Sasaki S."/>
            <person name="Nakatani Y."/>
            <person name="Qu W."/>
            <person name="Ahsan B."/>
            <person name="Yamada T."/>
            <person name="Nagayasu Y."/>
            <person name="Doi K."/>
            <person name="Kasai Y."/>
            <person name="Jindo T."/>
            <person name="Kobayashi D."/>
            <person name="Shimada A."/>
            <person name="Toyoda A."/>
            <person name="Kuroki Y."/>
            <person name="Fujiyama A."/>
            <person name="Sasaki T."/>
            <person name="Shimizu A."/>
            <person name="Asakawa S."/>
            <person name="Shimizu N."/>
            <person name="Hashimoto S."/>
            <person name="Yang J."/>
            <person name="Lee Y."/>
            <person name="Matsushima K."/>
            <person name="Sugano S."/>
            <person name="Sakaizumi M."/>
            <person name="Narita T."/>
            <person name="Ohishi K."/>
            <person name="Haga S."/>
            <person name="Ohta F."/>
            <person name="Nomoto H."/>
            <person name="Nogata K."/>
            <person name="Morishita T."/>
            <person name="Endo T."/>
            <person name="Shin-I T."/>
            <person name="Takeda H."/>
            <person name="Morishita S."/>
            <person name="Kohara Y."/>
        </authorList>
    </citation>
    <scope>NUCLEOTIDE SEQUENCE [LARGE SCALE GENOMIC DNA]</scope>
    <source>
        <strain evidence="5 6">Hd-rR</strain>
    </source>
</reference>
<dbReference type="PANTHER" id="PTHR11339:SF374">
    <property type="entry name" value="ZONADHESIN"/>
    <property type="match status" value="1"/>
</dbReference>
<dbReference type="InterPro" id="IPR001846">
    <property type="entry name" value="VWF_type-D"/>
</dbReference>
<dbReference type="PROSITE" id="PS51233">
    <property type="entry name" value="VWFD"/>
    <property type="match status" value="1"/>
</dbReference>
<evidence type="ECO:0000256" key="3">
    <source>
        <dbReference type="SAM" id="SignalP"/>
    </source>
</evidence>
<dbReference type="PANTHER" id="PTHR11339">
    <property type="entry name" value="EXTRACELLULAR MATRIX GLYCOPROTEIN RELATED"/>
    <property type="match status" value="1"/>
</dbReference>
<dbReference type="Ensembl" id="ENSORLT00000035765.1">
    <property type="protein sequence ID" value="ENSORLP00000033813.1"/>
    <property type="gene ID" value="ENSORLG00000022322.1"/>
</dbReference>
<dbReference type="InParanoid" id="A0A3B3HR80"/>
<evidence type="ECO:0000256" key="2">
    <source>
        <dbReference type="ARBA" id="ARBA00023180"/>
    </source>
</evidence>